<evidence type="ECO:0000313" key="2">
    <source>
        <dbReference type="Proteomes" id="UP000177745"/>
    </source>
</evidence>
<dbReference type="EMBL" id="MGKY01000016">
    <property type="protein sequence ID" value="OGN33489.1"/>
    <property type="molecule type" value="Genomic_DNA"/>
</dbReference>
<name>A0A1F8H977_9BACT</name>
<proteinExistence type="predicted"/>
<comment type="caution">
    <text evidence="1">The sequence shown here is derived from an EMBL/GenBank/DDBJ whole genome shotgun (WGS) entry which is preliminary data.</text>
</comment>
<gene>
    <name evidence="1" type="ORF">A3G51_01855</name>
</gene>
<reference evidence="1 2" key="1">
    <citation type="journal article" date="2016" name="Nat. Commun.">
        <title>Thousands of microbial genomes shed light on interconnected biogeochemical processes in an aquifer system.</title>
        <authorList>
            <person name="Anantharaman K."/>
            <person name="Brown C.T."/>
            <person name="Hug L.A."/>
            <person name="Sharon I."/>
            <person name="Castelle C.J."/>
            <person name="Probst A.J."/>
            <person name="Thomas B.C."/>
            <person name="Singh A."/>
            <person name="Wilkins M.J."/>
            <person name="Karaoz U."/>
            <person name="Brodie E.L."/>
            <person name="Williams K.H."/>
            <person name="Hubbard S.S."/>
            <person name="Banfield J.F."/>
        </authorList>
    </citation>
    <scope>NUCLEOTIDE SEQUENCE [LARGE SCALE GENOMIC DNA]</scope>
</reference>
<evidence type="ECO:0000313" key="1">
    <source>
        <dbReference type="EMBL" id="OGN33489.1"/>
    </source>
</evidence>
<sequence>MHYMIHFLDKNKSRHPPLKNETPTEVFQHQEEIPREEDQGCQHSGIDEHVSDAVCGFDPIGQFRVEDVGQHGQPAGLVHRDMPLAYHRLRRIDRHFAVVDEKNDVVQARACEHGYHAEFHDQFFQGTYHFPPPLISIVILYHEFNKKARHNIEWCPLIC</sequence>
<protein>
    <submittedName>
        <fullName evidence="1">Uncharacterized protein</fullName>
    </submittedName>
</protein>
<dbReference type="AlphaFoldDB" id="A0A1F8H977"/>
<organism evidence="1 2">
    <name type="scientific">Candidatus Yanofskybacteria bacterium RIFCSPLOWO2_12_FULL_43_11b</name>
    <dbReference type="NCBI Taxonomy" id="1802710"/>
    <lineage>
        <taxon>Bacteria</taxon>
        <taxon>Candidatus Yanofskyibacteriota</taxon>
    </lineage>
</organism>
<accession>A0A1F8H977</accession>
<dbReference type="Proteomes" id="UP000177745">
    <property type="component" value="Unassembled WGS sequence"/>
</dbReference>